<evidence type="ECO:0000256" key="1">
    <source>
        <dbReference type="SAM" id="MobiDB-lite"/>
    </source>
</evidence>
<evidence type="ECO:0000313" key="3">
    <source>
        <dbReference type="Proteomes" id="UP001054837"/>
    </source>
</evidence>
<gene>
    <name evidence="2" type="ORF">CDAR_205581</name>
</gene>
<comment type="caution">
    <text evidence="2">The sequence shown here is derived from an EMBL/GenBank/DDBJ whole genome shotgun (WGS) entry which is preliminary data.</text>
</comment>
<dbReference type="Proteomes" id="UP001054837">
    <property type="component" value="Unassembled WGS sequence"/>
</dbReference>
<feature type="region of interest" description="Disordered" evidence="1">
    <location>
        <begin position="55"/>
        <end position="133"/>
    </location>
</feature>
<keyword evidence="3" id="KW-1185">Reference proteome</keyword>
<accession>A0AAV4WTI8</accession>
<sequence>MREKHPSQLLGKLFKTKVFELSMQVRLPFAMNTPRAENPFGLYLSRRIWILSHAPPTPTLPTQRCTAENKRFCSRNSRRTSPQGHGNSLSPFPGVGGGFFPDGNLNEKSGGRPSSNGKAGVSSRKPPGSRETL</sequence>
<evidence type="ECO:0000313" key="2">
    <source>
        <dbReference type="EMBL" id="GIY85633.1"/>
    </source>
</evidence>
<proteinExistence type="predicted"/>
<dbReference type="EMBL" id="BPLQ01015067">
    <property type="protein sequence ID" value="GIY85633.1"/>
    <property type="molecule type" value="Genomic_DNA"/>
</dbReference>
<reference evidence="2 3" key="1">
    <citation type="submission" date="2021-06" db="EMBL/GenBank/DDBJ databases">
        <title>Caerostris darwini draft genome.</title>
        <authorList>
            <person name="Kono N."/>
            <person name="Arakawa K."/>
        </authorList>
    </citation>
    <scope>NUCLEOTIDE SEQUENCE [LARGE SCALE GENOMIC DNA]</scope>
</reference>
<name>A0AAV4WTI8_9ARAC</name>
<protein>
    <submittedName>
        <fullName evidence="2">Uncharacterized protein</fullName>
    </submittedName>
</protein>
<organism evidence="2 3">
    <name type="scientific">Caerostris darwini</name>
    <dbReference type="NCBI Taxonomy" id="1538125"/>
    <lineage>
        <taxon>Eukaryota</taxon>
        <taxon>Metazoa</taxon>
        <taxon>Ecdysozoa</taxon>
        <taxon>Arthropoda</taxon>
        <taxon>Chelicerata</taxon>
        <taxon>Arachnida</taxon>
        <taxon>Araneae</taxon>
        <taxon>Araneomorphae</taxon>
        <taxon>Entelegynae</taxon>
        <taxon>Araneoidea</taxon>
        <taxon>Araneidae</taxon>
        <taxon>Caerostris</taxon>
    </lineage>
</organism>
<feature type="compositionally biased region" description="Polar residues" evidence="1">
    <location>
        <begin position="79"/>
        <end position="90"/>
    </location>
</feature>
<dbReference type="AlphaFoldDB" id="A0AAV4WTI8"/>